<dbReference type="EMBL" id="QXGF01001465">
    <property type="protein sequence ID" value="KAE8929797.1"/>
    <property type="molecule type" value="Genomic_DNA"/>
</dbReference>
<proteinExistence type="predicted"/>
<feature type="region of interest" description="Disordered" evidence="1">
    <location>
        <begin position="23"/>
        <end position="48"/>
    </location>
</feature>
<dbReference type="InterPro" id="IPR000073">
    <property type="entry name" value="AB_hydrolase_1"/>
</dbReference>
<evidence type="ECO:0000259" key="2">
    <source>
        <dbReference type="Pfam" id="PF12697"/>
    </source>
</evidence>
<evidence type="ECO:0000256" key="1">
    <source>
        <dbReference type="SAM" id="MobiDB-lite"/>
    </source>
</evidence>
<feature type="compositionally biased region" description="Basic and acidic residues" evidence="1">
    <location>
        <begin position="31"/>
        <end position="43"/>
    </location>
</feature>
<reference evidence="3 4" key="1">
    <citation type="submission" date="2018-08" db="EMBL/GenBank/DDBJ databases">
        <title>Genomic investigation of the strawberry pathogen Phytophthora fragariae indicates pathogenicity is determined by transcriptional variation in three key races.</title>
        <authorList>
            <person name="Adams T.M."/>
            <person name="Armitage A.D."/>
            <person name="Sobczyk M.K."/>
            <person name="Bates H.J."/>
            <person name="Dunwell J.M."/>
            <person name="Nellist C.F."/>
            <person name="Harrison R.J."/>
        </authorList>
    </citation>
    <scope>NUCLEOTIDE SEQUENCE [LARGE SCALE GENOMIC DNA]</scope>
    <source>
        <strain evidence="3 4">NOV-9</strain>
    </source>
</reference>
<protein>
    <recommendedName>
        <fullName evidence="2">AB hydrolase-1 domain-containing protein</fullName>
    </recommendedName>
</protein>
<name>A0A6A3EBT7_9STRA</name>
<dbReference type="PANTHER" id="PTHR43798">
    <property type="entry name" value="MONOACYLGLYCEROL LIPASE"/>
    <property type="match status" value="1"/>
</dbReference>
<dbReference type="SUPFAM" id="SSF53474">
    <property type="entry name" value="alpha/beta-Hydrolases"/>
    <property type="match status" value="1"/>
</dbReference>
<dbReference type="PANTHER" id="PTHR43798:SF33">
    <property type="entry name" value="HYDROLASE, PUTATIVE (AFU_ORTHOLOGUE AFUA_2G14860)-RELATED"/>
    <property type="match status" value="1"/>
</dbReference>
<sequence>MFVRLGRLRAGLSVSRSSCRPSLTARRFSKKAAEPRPRPEARPTARPTEQMVLTELKEMGKLMVGGLAVTTALLASGGFVIETVKSLNPMDPPGFTVQVVGPDGASTDVHVQRRGSGDVTVLLDGGVGETSFDWDKVAADVAAFASVVTVDRPGLGFSKPVALPRTSSQIADEYKQILNTLNVTGTVVLVAHGAGGYNMRQLAEELKTAGHGPNCQGLVLVDALQEDLRGELESVSEVVHKSLAEMDSNGEMVLRLARLGLIRLINVVQRAKMVAKYSPVALPYVEYFSPSPAHREGALRENQALPQTEQRFRATSPTPFEFPCVVLSHGKAGMFDSMKMQAGVTPQTLVVLERKWLDAQTKLAHTVSKRSVHLVVNDAGHCIHHEKPEEVTKAVLLTAAGYVDLYRDAGFKHKLARVDSVVVDACYRFRRKYVDNVITSAKWHGLPGSATITFYTGRNCDGTTRDWPIDTPSPRIFDWMG</sequence>
<dbReference type="Pfam" id="PF12697">
    <property type="entry name" value="Abhydrolase_6"/>
    <property type="match status" value="1"/>
</dbReference>
<feature type="domain" description="AB hydrolase-1" evidence="2">
    <location>
        <begin position="126"/>
        <end position="392"/>
    </location>
</feature>
<accession>A0A6A3EBT7</accession>
<comment type="caution">
    <text evidence="3">The sequence shown here is derived from an EMBL/GenBank/DDBJ whole genome shotgun (WGS) entry which is preliminary data.</text>
</comment>
<evidence type="ECO:0000313" key="4">
    <source>
        <dbReference type="Proteomes" id="UP000429523"/>
    </source>
</evidence>
<gene>
    <name evidence="3" type="ORF">PF009_g20092</name>
</gene>
<dbReference type="Gene3D" id="3.40.50.1820">
    <property type="entry name" value="alpha/beta hydrolase"/>
    <property type="match status" value="1"/>
</dbReference>
<dbReference type="Proteomes" id="UP000429523">
    <property type="component" value="Unassembled WGS sequence"/>
</dbReference>
<organism evidence="3 4">
    <name type="scientific">Phytophthora fragariae</name>
    <dbReference type="NCBI Taxonomy" id="53985"/>
    <lineage>
        <taxon>Eukaryota</taxon>
        <taxon>Sar</taxon>
        <taxon>Stramenopiles</taxon>
        <taxon>Oomycota</taxon>
        <taxon>Peronosporomycetes</taxon>
        <taxon>Peronosporales</taxon>
        <taxon>Peronosporaceae</taxon>
        <taxon>Phytophthora</taxon>
    </lineage>
</organism>
<dbReference type="AlphaFoldDB" id="A0A6A3EBT7"/>
<dbReference type="GO" id="GO:0016020">
    <property type="term" value="C:membrane"/>
    <property type="evidence" value="ECO:0007669"/>
    <property type="project" value="TreeGrafter"/>
</dbReference>
<evidence type="ECO:0000313" key="3">
    <source>
        <dbReference type="EMBL" id="KAE8929797.1"/>
    </source>
</evidence>
<dbReference type="InterPro" id="IPR029058">
    <property type="entry name" value="AB_hydrolase_fold"/>
</dbReference>
<dbReference type="InterPro" id="IPR050266">
    <property type="entry name" value="AB_hydrolase_sf"/>
</dbReference>